<reference evidence="1 3" key="1">
    <citation type="submission" date="2014-04" db="EMBL/GenBank/DDBJ databases">
        <authorList>
            <consortium name="DOE Joint Genome Institute"/>
            <person name="Kuo A."/>
            <person name="Zuccaro A."/>
            <person name="Kohler A."/>
            <person name="Nagy L.G."/>
            <person name="Floudas D."/>
            <person name="Copeland A."/>
            <person name="Barry K.W."/>
            <person name="Cichocki N."/>
            <person name="Veneault-Fourrey C."/>
            <person name="LaButti K."/>
            <person name="Lindquist E.A."/>
            <person name="Lipzen A."/>
            <person name="Lundell T."/>
            <person name="Morin E."/>
            <person name="Murat C."/>
            <person name="Sun H."/>
            <person name="Tunlid A."/>
            <person name="Henrissat B."/>
            <person name="Grigoriev I.V."/>
            <person name="Hibbett D.S."/>
            <person name="Martin F."/>
            <person name="Nordberg H.P."/>
            <person name="Cantor M.N."/>
            <person name="Hua S.X."/>
        </authorList>
    </citation>
    <scope>NUCLEOTIDE SEQUENCE [LARGE SCALE GENOMIC DNA]</scope>
    <source>
        <strain evidence="1 3">MAFF 305830</strain>
    </source>
</reference>
<dbReference type="STRING" id="933852.A0A0C2W8Z5"/>
<reference evidence="1" key="3">
    <citation type="submission" date="2015-02" db="EMBL/GenBank/DDBJ databases">
        <title>Evolutionary Origins and Diversification of the Mycorrhizal Mutualists.</title>
        <authorList>
            <consortium name="DOE Joint Genome Institute"/>
            <consortium name="Mycorrhizal Genomics Consortium"/>
            <person name="Kohler A."/>
            <person name="Kuo A."/>
            <person name="Nagy L.G."/>
            <person name="Floudas D."/>
            <person name="Copeland A."/>
            <person name="Barry K.W."/>
            <person name="Cichocki N."/>
            <person name="Veneault-Fourrey C."/>
            <person name="LaButti K."/>
            <person name="Lindquist E.A."/>
            <person name="Lipzen A."/>
            <person name="Lundell T."/>
            <person name="Morin E."/>
            <person name="Murat C."/>
            <person name="Riley R."/>
            <person name="Ohm R."/>
            <person name="Sun H."/>
            <person name="Tunlid A."/>
            <person name="Henrissat B."/>
            <person name="Grigoriev I.V."/>
            <person name="Hibbett D.S."/>
            <person name="Martin F."/>
        </authorList>
    </citation>
    <scope>NUCLEOTIDE SEQUENCE</scope>
    <source>
        <strain evidence="1 3">MAFF 305830</strain>
    </source>
</reference>
<dbReference type="OrthoDB" id="2691454at2759"/>
<dbReference type="HOGENOM" id="CLU_750409_0_0_1"/>
<evidence type="ECO:0000313" key="2">
    <source>
        <dbReference type="EMBL" id="KIM24934.1"/>
    </source>
</evidence>
<gene>
    <name evidence="2" type="ORF">M408DRAFT_224327</name>
    <name evidence="1" type="ORF">M408DRAFT_277744</name>
</gene>
<evidence type="ECO:0000313" key="1">
    <source>
        <dbReference type="EMBL" id="KIM22923.1"/>
    </source>
</evidence>
<dbReference type="EMBL" id="KN824318">
    <property type="protein sequence ID" value="KIM24934.1"/>
    <property type="molecule type" value="Genomic_DNA"/>
</dbReference>
<evidence type="ECO:0000313" key="3">
    <source>
        <dbReference type="Proteomes" id="UP000054097"/>
    </source>
</evidence>
<reference evidence="3" key="2">
    <citation type="submission" date="2015-01" db="EMBL/GenBank/DDBJ databases">
        <title>Evolutionary Origins and Diversification of the Mycorrhizal Mutualists.</title>
        <authorList>
            <consortium name="DOE Joint Genome Institute"/>
            <consortium name="Mycorrhizal Genomics Consortium"/>
            <person name="Kohler A."/>
            <person name="Kuo A."/>
            <person name="Nagy L.G."/>
            <person name="Floudas D."/>
            <person name="Copeland A."/>
            <person name="Barry K.W."/>
            <person name="Cichocki N."/>
            <person name="Veneault-Fourrey C."/>
            <person name="LaButti K."/>
            <person name="Lindquist E.A."/>
            <person name="Lipzen A."/>
            <person name="Lundell T."/>
            <person name="Morin E."/>
            <person name="Murat C."/>
            <person name="Riley R."/>
            <person name="Ohm R."/>
            <person name="Sun H."/>
            <person name="Tunlid A."/>
            <person name="Henrissat B."/>
            <person name="Grigoriev I.V."/>
            <person name="Hibbett D.S."/>
            <person name="Martin F."/>
        </authorList>
    </citation>
    <scope>NUCLEOTIDE SEQUENCE [LARGE SCALE GENOMIC DNA]</scope>
    <source>
        <strain evidence="3">MAFF 305830</strain>
    </source>
</reference>
<sequence length="369" mass="41669">MDRILGSTKKSTSGGLGKMFTTFISSWTSQPQSAVDFPLFQDDSAFVDSLKRLEEDEPYFQRAIDEIKIEVAELLGCKAKKLSDSLLATLTEGQQTALEEDVQTLLKERWQKEEVKAWKDLRKQLDQYLLSSVPNQNGTIITINSVIREGTRIPDQPETFSVTGTRSGPHEAGFEYTIFPIEIKQDDLLAVSNNLDHICKPVVRPQHPQPISIPVNSYLRFIHLLENDLVLVIIEEPDVFMVYAEGIEFLSSVIVQRRAIRRFHSEKLGVNPLFAFDCTKGLLVIFSIKESSVQLDVYSFDTATRSFNARGGPEVLTRWYNQVPDVIHLLFVSGTEELLLVEKGGLCRIFSLVTANFRLVGSGQHSRRC</sequence>
<organism evidence="1 3">
    <name type="scientific">Serendipita vermifera MAFF 305830</name>
    <dbReference type="NCBI Taxonomy" id="933852"/>
    <lineage>
        <taxon>Eukaryota</taxon>
        <taxon>Fungi</taxon>
        <taxon>Dikarya</taxon>
        <taxon>Basidiomycota</taxon>
        <taxon>Agaricomycotina</taxon>
        <taxon>Agaricomycetes</taxon>
        <taxon>Sebacinales</taxon>
        <taxon>Serendipitaceae</taxon>
        <taxon>Serendipita</taxon>
    </lineage>
</organism>
<name>A0A0C2W8Z5_SERVB</name>
<protein>
    <submittedName>
        <fullName evidence="1">Uncharacterized protein</fullName>
    </submittedName>
</protein>
<dbReference type="Proteomes" id="UP000054097">
    <property type="component" value="Unassembled WGS sequence"/>
</dbReference>
<dbReference type="EMBL" id="KN824346">
    <property type="protein sequence ID" value="KIM22923.1"/>
    <property type="molecule type" value="Genomic_DNA"/>
</dbReference>
<accession>A0A0C2W8Z5</accession>
<keyword evidence="3" id="KW-1185">Reference proteome</keyword>
<proteinExistence type="predicted"/>
<dbReference type="AlphaFoldDB" id="A0A0C2W8Z5"/>